<sequence length="114" mass="12681">MEQQANVVPPVRNGLAAGTVDPYGVVVTLRRLDEQIGLLDSAFVCTAWSLWVWHLFLTVSNRVRAGSTTAVPQREVACQGSLCAAGPDGVSARRYCPGPFRRLRSFSMRREYRR</sequence>
<evidence type="ECO:0000313" key="2">
    <source>
        <dbReference type="Proteomes" id="UP000677082"/>
    </source>
</evidence>
<evidence type="ECO:0000313" key="1">
    <source>
        <dbReference type="EMBL" id="GIM89998.1"/>
    </source>
</evidence>
<protein>
    <submittedName>
        <fullName evidence="1">Uncharacterized protein</fullName>
    </submittedName>
</protein>
<dbReference type="EMBL" id="BOQN01000022">
    <property type="protein sequence ID" value="GIM89998.1"/>
    <property type="molecule type" value="Genomic_DNA"/>
</dbReference>
<accession>A0A919T6Y8</accession>
<dbReference type="Proteomes" id="UP000677082">
    <property type="component" value="Unassembled WGS sequence"/>
</dbReference>
<keyword evidence="2" id="KW-1185">Reference proteome</keyword>
<comment type="caution">
    <text evidence="1">The sequence shown here is derived from an EMBL/GenBank/DDBJ whole genome shotgun (WGS) entry which is preliminary data.</text>
</comment>
<name>A0A919T6Y8_9ACTN</name>
<reference evidence="1 2" key="1">
    <citation type="submission" date="2021-03" db="EMBL/GenBank/DDBJ databases">
        <title>Whole genome shotgun sequence of Actinoplanes toevensis NBRC 105298.</title>
        <authorList>
            <person name="Komaki H."/>
            <person name="Tamura T."/>
        </authorList>
    </citation>
    <scope>NUCLEOTIDE SEQUENCE [LARGE SCALE GENOMIC DNA]</scope>
    <source>
        <strain evidence="1 2">NBRC 105298</strain>
    </source>
</reference>
<gene>
    <name evidence="1" type="ORF">Ato02nite_017910</name>
</gene>
<dbReference type="AlphaFoldDB" id="A0A919T6Y8"/>
<proteinExistence type="predicted"/>
<organism evidence="1 2">
    <name type="scientific">Paractinoplanes toevensis</name>
    <dbReference type="NCBI Taxonomy" id="571911"/>
    <lineage>
        <taxon>Bacteria</taxon>
        <taxon>Bacillati</taxon>
        <taxon>Actinomycetota</taxon>
        <taxon>Actinomycetes</taxon>
        <taxon>Micromonosporales</taxon>
        <taxon>Micromonosporaceae</taxon>
        <taxon>Paractinoplanes</taxon>
    </lineage>
</organism>